<proteinExistence type="predicted"/>
<dbReference type="EMBL" id="KL363223">
    <property type="protein sequence ID" value="KFD52784.1"/>
    <property type="molecule type" value="Genomic_DNA"/>
</dbReference>
<name>A0A085M6D8_9BILA</name>
<feature type="compositionally biased region" description="Low complexity" evidence="1">
    <location>
        <begin position="135"/>
        <end position="146"/>
    </location>
</feature>
<evidence type="ECO:0000313" key="2">
    <source>
        <dbReference type="EMBL" id="KFD52784.1"/>
    </source>
</evidence>
<dbReference type="Proteomes" id="UP000030758">
    <property type="component" value="Unassembled WGS sequence"/>
</dbReference>
<evidence type="ECO:0000313" key="4">
    <source>
        <dbReference type="Proteomes" id="UP000030764"/>
    </source>
</evidence>
<gene>
    <name evidence="2" type="ORF">M513_06275</name>
    <name evidence="3" type="ORF">M514_06275</name>
</gene>
<feature type="region of interest" description="Disordered" evidence="1">
    <location>
        <begin position="112"/>
        <end position="146"/>
    </location>
</feature>
<evidence type="ECO:0000256" key="1">
    <source>
        <dbReference type="SAM" id="MobiDB-lite"/>
    </source>
</evidence>
<accession>A0A085M6D8</accession>
<organism evidence="2 4">
    <name type="scientific">Trichuris suis</name>
    <name type="common">pig whipworm</name>
    <dbReference type="NCBI Taxonomy" id="68888"/>
    <lineage>
        <taxon>Eukaryota</taxon>
        <taxon>Metazoa</taxon>
        <taxon>Ecdysozoa</taxon>
        <taxon>Nematoda</taxon>
        <taxon>Enoplea</taxon>
        <taxon>Dorylaimia</taxon>
        <taxon>Trichinellida</taxon>
        <taxon>Trichuridae</taxon>
        <taxon>Trichuris</taxon>
    </lineage>
</organism>
<dbReference type="AlphaFoldDB" id="A0A085M6D8"/>
<reference evidence="2 4" key="1">
    <citation type="journal article" date="2014" name="Nat. Genet.">
        <title>Genome and transcriptome of the porcine whipworm Trichuris suis.</title>
        <authorList>
            <person name="Jex A.R."/>
            <person name="Nejsum P."/>
            <person name="Schwarz E.M."/>
            <person name="Hu L."/>
            <person name="Young N.D."/>
            <person name="Hall R.S."/>
            <person name="Korhonen P.K."/>
            <person name="Liao S."/>
            <person name="Thamsborg S."/>
            <person name="Xia J."/>
            <person name="Xu P."/>
            <person name="Wang S."/>
            <person name="Scheerlinck J.P."/>
            <person name="Hofmann A."/>
            <person name="Sternberg P.W."/>
            <person name="Wang J."/>
            <person name="Gasser R.B."/>
        </authorList>
    </citation>
    <scope>NUCLEOTIDE SEQUENCE [LARGE SCALE GENOMIC DNA]</scope>
    <source>
        <strain evidence="3">DCEP-RM93F</strain>
        <strain evidence="2">DCEP-RM93M</strain>
    </source>
</reference>
<sequence>MEKPRYKPELLIKLNSQLKEMKNDLVAIERQMCQYENSCIKASVKTGNVLSGWSHLDMQADSLEETYALPLEVLSSTVYYRLPSNQNPTKQFRIERLFSFSSPSTEKISKEMMTEQESTEKDLENDSTANNVHQSKTSKCRTSSSCGQGYNRFLACSTSEYYFSYNSHNSFVRTNNATASWIVLF</sequence>
<dbReference type="Proteomes" id="UP000030764">
    <property type="component" value="Unassembled WGS sequence"/>
</dbReference>
<dbReference type="EMBL" id="KL367480">
    <property type="protein sequence ID" value="KFD71943.1"/>
    <property type="molecule type" value="Genomic_DNA"/>
</dbReference>
<feature type="compositionally biased region" description="Basic and acidic residues" evidence="1">
    <location>
        <begin position="112"/>
        <end position="124"/>
    </location>
</feature>
<evidence type="ECO:0000313" key="3">
    <source>
        <dbReference type="EMBL" id="KFD71943.1"/>
    </source>
</evidence>
<keyword evidence="4" id="KW-1185">Reference proteome</keyword>
<protein>
    <submittedName>
        <fullName evidence="2">Uncharacterized protein</fullName>
    </submittedName>
</protein>